<organism evidence="3 4">
    <name type="scientific">Cordylochernes scorpioides</name>
    <dbReference type="NCBI Taxonomy" id="51811"/>
    <lineage>
        <taxon>Eukaryota</taxon>
        <taxon>Metazoa</taxon>
        <taxon>Ecdysozoa</taxon>
        <taxon>Arthropoda</taxon>
        <taxon>Chelicerata</taxon>
        <taxon>Arachnida</taxon>
        <taxon>Pseudoscorpiones</taxon>
        <taxon>Cheliferoidea</taxon>
        <taxon>Chernetidae</taxon>
        <taxon>Cordylochernes</taxon>
    </lineage>
</organism>
<evidence type="ECO:0000313" key="4">
    <source>
        <dbReference type="Proteomes" id="UP001235939"/>
    </source>
</evidence>
<dbReference type="Pfam" id="PF01429">
    <property type="entry name" value="MBD"/>
    <property type="match status" value="2"/>
</dbReference>
<dbReference type="SUPFAM" id="SSF54171">
    <property type="entry name" value="DNA-binding domain"/>
    <property type="match status" value="2"/>
</dbReference>
<dbReference type="Proteomes" id="UP001235939">
    <property type="component" value="Chromosome 09"/>
</dbReference>
<dbReference type="SMART" id="SM00391">
    <property type="entry name" value="MBD"/>
    <property type="match status" value="1"/>
</dbReference>
<dbReference type="InterPro" id="IPR016177">
    <property type="entry name" value="DNA-bd_dom_sf"/>
</dbReference>
<proteinExistence type="predicted"/>
<dbReference type="PROSITE" id="PS50982">
    <property type="entry name" value="MBD"/>
    <property type="match status" value="1"/>
</dbReference>
<feature type="domain" description="MBD" evidence="2">
    <location>
        <begin position="218"/>
        <end position="289"/>
    </location>
</feature>
<feature type="compositionally biased region" description="Basic residues" evidence="1">
    <location>
        <begin position="319"/>
        <end position="337"/>
    </location>
</feature>
<gene>
    <name evidence="3" type="ORF">LAZ67_9002548</name>
</gene>
<feature type="compositionally biased region" description="Basic and acidic residues" evidence="1">
    <location>
        <begin position="1"/>
        <end position="15"/>
    </location>
</feature>
<feature type="region of interest" description="Disordered" evidence="1">
    <location>
        <begin position="1"/>
        <end position="47"/>
    </location>
</feature>
<dbReference type="Gene3D" id="3.30.890.10">
    <property type="entry name" value="Methyl-cpg-binding Protein 2, Chain A"/>
    <property type="match status" value="2"/>
</dbReference>
<evidence type="ECO:0000256" key="1">
    <source>
        <dbReference type="SAM" id="MobiDB-lite"/>
    </source>
</evidence>
<name>A0ABY6KTX8_9ARAC</name>
<dbReference type="EMBL" id="CP092871">
    <property type="protein sequence ID" value="UYV72303.1"/>
    <property type="molecule type" value="Genomic_DNA"/>
</dbReference>
<accession>A0ABY6KTX8</accession>
<feature type="region of interest" description="Disordered" evidence="1">
    <location>
        <begin position="314"/>
        <end position="343"/>
    </location>
</feature>
<reference evidence="3 4" key="1">
    <citation type="submission" date="2022-01" db="EMBL/GenBank/DDBJ databases">
        <title>A chromosomal length assembly of Cordylochernes scorpioides.</title>
        <authorList>
            <person name="Zeh D."/>
            <person name="Zeh J."/>
        </authorList>
    </citation>
    <scope>NUCLEOTIDE SEQUENCE [LARGE SCALE GENOMIC DNA]</scope>
    <source>
        <strain evidence="3">IN4F17</strain>
        <tissue evidence="3">Whole Body</tissue>
    </source>
</reference>
<protein>
    <recommendedName>
        <fullName evidence="2">MBD domain-containing protein</fullName>
    </recommendedName>
</protein>
<dbReference type="CDD" id="cd00122">
    <property type="entry name" value="MBD"/>
    <property type="match status" value="1"/>
</dbReference>
<sequence>MTENADTNKEVKTMEENPTIKLEVTEAEESKSNREETTKGENPAINMELTYDEETSMKLIIDEDAEINEDITMVEVNEINVHETPTEESNSKREERTKAENPAINMELTDDEETSMKLIIDEDAEINEDITMVEVNEINVHETPTEESNSKREERTKAENPAINMELTDDEETSMKLIIDEDADRNEDITMKEVDETNVNETVTDNIGNNAELNAEDENMPRKYVFDLDYGFKKVSVRRLNGKTKGKYDVFLISPKNKRLRSMREVEEYLTKHYPNIPLNHFDLKNPLDSRVKHKTTGIPNEIISIKEAKNVSLTTKTRSSKRARKTTPKIYSKKPNKKPEDDDKFKCTEVTLEHGFKKLIKERISEDKSSKSYVIIVTPEGKNIRGYPELHKYMKENYPQLPHNLFDLKKPLEMIKNDRRKRKLEASASEPPVKKLKTSTTENEEFDVTLVLPKNKGDLYKVRSGNILDFSLDEIYDQLVQHTIGIVTDFVVEEIIGVSPPASDTIADDQEDIQLDIFDSINEKVKEISDKETNSIKSRHQKKKIFWVKKYGFPSPINKTNHIHTLSHRVLTEKETEILSHGLKYIPSHPIDVPKTLAAVETSLQHLNETEKINLRNKIIPLINKSKNNLSKNLSHVDKNILKSLRTDSSIVITTADKGSATVILNKQDYTQKMENLLEDKNYYRKVKNICINDLVKKFNKKLTEGKKKSLLTE</sequence>
<dbReference type="InterPro" id="IPR001739">
    <property type="entry name" value="Methyl_CpG_DNA-bd"/>
</dbReference>
<evidence type="ECO:0000313" key="3">
    <source>
        <dbReference type="EMBL" id="UYV72303.1"/>
    </source>
</evidence>
<feature type="compositionally biased region" description="Basic and acidic residues" evidence="1">
    <location>
        <begin position="28"/>
        <end position="39"/>
    </location>
</feature>
<keyword evidence="4" id="KW-1185">Reference proteome</keyword>
<evidence type="ECO:0000259" key="2">
    <source>
        <dbReference type="PROSITE" id="PS50982"/>
    </source>
</evidence>
<feature type="region of interest" description="Disordered" evidence="1">
    <location>
        <begin position="421"/>
        <end position="440"/>
    </location>
</feature>